<sequence>MNASDDQRFGVRIDVRVRQADLGRDGSASTMGMARRLEDARSRLRLRRFERLVGTGGLGPFQVLLVGQGVDRLAPGGYEIGLAVRSADAESVRYELSVFRDSTCLGVADAVGLRGTLTAEALEAARVAA</sequence>
<evidence type="ECO:0000313" key="2">
    <source>
        <dbReference type="Proteomes" id="UP000037020"/>
    </source>
</evidence>
<gene>
    <name evidence="1" type="ORF">ADK38_13265</name>
</gene>
<dbReference type="RefSeq" id="WP_030889388.1">
    <property type="nucleotide sequence ID" value="NZ_JBIRHZ010000018.1"/>
</dbReference>
<proteinExistence type="predicted"/>
<comment type="caution">
    <text evidence="1">The sequence shown here is derived from an EMBL/GenBank/DDBJ whole genome shotgun (WGS) entry which is preliminary data.</text>
</comment>
<name>A0ABR5J8C1_9ACTN</name>
<organism evidence="1 2">
    <name type="scientific">Streptomyces varsoviensis</name>
    <dbReference type="NCBI Taxonomy" id="67373"/>
    <lineage>
        <taxon>Bacteria</taxon>
        <taxon>Bacillati</taxon>
        <taxon>Actinomycetota</taxon>
        <taxon>Actinomycetes</taxon>
        <taxon>Kitasatosporales</taxon>
        <taxon>Streptomycetaceae</taxon>
        <taxon>Streptomyces</taxon>
    </lineage>
</organism>
<dbReference type="EMBL" id="LGUT01001112">
    <property type="protein sequence ID" value="KOG89617.1"/>
    <property type="molecule type" value="Genomic_DNA"/>
</dbReference>
<dbReference type="Proteomes" id="UP000037020">
    <property type="component" value="Unassembled WGS sequence"/>
</dbReference>
<evidence type="ECO:0000313" key="1">
    <source>
        <dbReference type="EMBL" id="KOG89617.1"/>
    </source>
</evidence>
<accession>A0ABR5J8C1</accession>
<protein>
    <submittedName>
        <fullName evidence="1">Uncharacterized protein</fullName>
    </submittedName>
</protein>
<keyword evidence="2" id="KW-1185">Reference proteome</keyword>
<reference evidence="1 2" key="1">
    <citation type="submission" date="2015-07" db="EMBL/GenBank/DDBJ databases">
        <authorList>
            <person name="Ju K.-S."/>
            <person name="Doroghazi J.R."/>
            <person name="Metcalf W.W."/>
        </authorList>
    </citation>
    <scope>NUCLEOTIDE SEQUENCE [LARGE SCALE GENOMIC DNA]</scope>
    <source>
        <strain evidence="1 2">NRRL B-3589</strain>
    </source>
</reference>